<comment type="caution">
    <text evidence="2">The sequence shown here is derived from an EMBL/GenBank/DDBJ whole genome shotgun (WGS) entry which is preliminary data.</text>
</comment>
<dbReference type="SUPFAM" id="SSF53474">
    <property type="entry name" value="alpha/beta-Hydrolases"/>
    <property type="match status" value="1"/>
</dbReference>
<dbReference type="InterPro" id="IPR029058">
    <property type="entry name" value="AB_hydrolase_fold"/>
</dbReference>
<dbReference type="Gene3D" id="3.40.50.1820">
    <property type="entry name" value="alpha/beta hydrolase"/>
    <property type="match status" value="1"/>
</dbReference>
<dbReference type="InterPro" id="IPR000073">
    <property type="entry name" value="AB_hydrolase_1"/>
</dbReference>
<feature type="domain" description="AB hydrolase-1" evidence="1">
    <location>
        <begin position="38"/>
        <end position="214"/>
    </location>
</feature>
<dbReference type="Pfam" id="PF00561">
    <property type="entry name" value="Abhydrolase_1"/>
    <property type="match status" value="1"/>
</dbReference>
<evidence type="ECO:0000313" key="3">
    <source>
        <dbReference type="Proteomes" id="UP000189761"/>
    </source>
</evidence>
<sequence length="238" mass="28453">MFVTFLFDQQWCMLHYPKRPNGFAVLILGDQQHYVHENSSVWIENTGRAKMIDQLLEAGYTVFYSNLFGKNWGNRQAVDHAYNLYQIIMRKEILNKKIHIFAEGMGALIAAQLILLMENNIRSIVLFSPCISLDDHLQQEKDRKFYYKKLMKEIEIAHNENKVNLNMKETYEKLMQPLCFIQVVDQNLYKDQQSIIHAIIQTRKQHKRQVNNHFILQENREYITKKMIKFLQENERII</sequence>
<accession>A0A8E2LDX1</accession>
<dbReference type="Proteomes" id="UP000189761">
    <property type="component" value="Unassembled WGS sequence"/>
</dbReference>
<evidence type="ECO:0000313" key="2">
    <source>
        <dbReference type="EMBL" id="OOP68515.1"/>
    </source>
</evidence>
<dbReference type="AlphaFoldDB" id="A0A8E2LDX1"/>
<name>A0A8E2LDX1_9BACI</name>
<gene>
    <name evidence="2" type="ORF">BWZ43_09950</name>
</gene>
<reference evidence="2 3" key="1">
    <citation type="submission" date="2017-01" db="EMBL/GenBank/DDBJ databases">
        <title>Draft genome sequence of Bacillus oleronius.</title>
        <authorList>
            <person name="Allam M."/>
        </authorList>
    </citation>
    <scope>NUCLEOTIDE SEQUENCE [LARGE SCALE GENOMIC DNA]</scope>
    <source>
        <strain evidence="2 3">DSM 9356</strain>
    </source>
</reference>
<dbReference type="EMBL" id="MTLA01000104">
    <property type="protein sequence ID" value="OOP68515.1"/>
    <property type="molecule type" value="Genomic_DNA"/>
</dbReference>
<proteinExistence type="predicted"/>
<organism evidence="2 3">
    <name type="scientific">Heyndrickxia oleronia</name>
    <dbReference type="NCBI Taxonomy" id="38875"/>
    <lineage>
        <taxon>Bacteria</taxon>
        <taxon>Bacillati</taxon>
        <taxon>Bacillota</taxon>
        <taxon>Bacilli</taxon>
        <taxon>Bacillales</taxon>
        <taxon>Bacillaceae</taxon>
        <taxon>Heyndrickxia</taxon>
    </lineage>
</organism>
<keyword evidence="3" id="KW-1185">Reference proteome</keyword>
<dbReference type="RefSeq" id="WP_071976847.1">
    <property type="nucleotide sequence ID" value="NZ_CP065424.1"/>
</dbReference>
<evidence type="ECO:0000259" key="1">
    <source>
        <dbReference type="Pfam" id="PF00561"/>
    </source>
</evidence>
<protein>
    <recommendedName>
        <fullName evidence="1">AB hydrolase-1 domain-containing protein</fullName>
    </recommendedName>
</protein>